<reference evidence="4 5" key="1">
    <citation type="journal article" date="2009" name="Nature">
        <title>The Sorghum bicolor genome and the diversification of grasses.</title>
        <authorList>
            <person name="Paterson A.H."/>
            <person name="Bowers J.E."/>
            <person name="Bruggmann R."/>
            <person name="Dubchak I."/>
            <person name="Grimwood J."/>
            <person name="Gundlach H."/>
            <person name="Haberer G."/>
            <person name="Hellsten U."/>
            <person name="Mitros T."/>
            <person name="Poliakov A."/>
            <person name="Schmutz J."/>
            <person name="Spannagl M."/>
            <person name="Tang H."/>
            <person name="Wang X."/>
            <person name="Wicker T."/>
            <person name="Bharti A.K."/>
            <person name="Chapman J."/>
            <person name="Feltus F.A."/>
            <person name="Gowik U."/>
            <person name="Grigoriev I.V."/>
            <person name="Lyons E."/>
            <person name="Maher C.A."/>
            <person name="Martis M."/>
            <person name="Narechania A."/>
            <person name="Otillar R.P."/>
            <person name="Penning B.W."/>
            <person name="Salamov A.A."/>
            <person name="Wang Y."/>
            <person name="Zhang L."/>
            <person name="Carpita N.C."/>
            <person name="Freeling M."/>
            <person name="Gingle A.R."/>
            <person name="Hash C.T."/>
            <person name="Keller B."/>
            <person name="Klein P."/>
            <person name="Kresovich S."/>
            <person name="McCann M.C."/>
            <person name="Ming R."/>
            <person name="Peterson D.G."/>
            <person name="Mehboob-ur-Rahman"/>
            <person name="Ware D."/>
            <person name="Westhoff P."/>
            <person name="Mayer K.F."/>
            <person name="Messing J."/>
            <person name="Rokhsar D.S."/>
        </authorList>
    </citation>
    <scope>NUCLEOTIDE SEQUENCE [LARGE SCALE GENOMIC DNA]</scope>
    <source>
        <strain evidence="5">cv. BTx623</strain>
    </source>
</reference>
<evidence type="ECO:0000313" key="5">
    <source>
        <dbReference type="Proteomes" id="UP000000768"/>
    </source>
</evidence>
<organism evidence="4 5">
    <name type="scientific">Sorghum bicolor</name>
    <name type="common">Sorghum</name>
    <name type="synonym">Sorghum vulgare</name>
    <dbReference type="NCBI Taxonomy" id="4558"/>
    <lineage>
        <taxon>Eukaryota</taxon>
        <taxon>Viridiplantae</taxon>
        <taxon>Streptophyta</taxon>
        <taxon>Embryophyta</taxon>
        <taxon>Tracheophyta</taxon>
        <taxon>Spermatophyta</taxon>
        <taxon>Magnoliopsida</taxon>
        <taxon>Liliopsida</taxon>
        <taxon>Poales</taxon>
        <taxon>Poaceae</taxon>
        <taxon>PACMAD clade</taxon>
        <taxon>Panicoideae</taxon>
        <taxon>Andropogonodae</taxon>
        <taxon>Andropogoneae</taxon>
        <taxon>Sorghinae</taxon>
        <taxon>Sorghum</taxon>
    </lineage>
</organism>
<evidence type="ECO:0000256" key="1">
    <source>
        <dbReference type="ARBA" id="ARBA00022722"/>
    </source>
</evidence>
<dbReference type="InterPro" id="IPR051132">
    <property type="entry name" value="3-5_Exonuclease_domain"/>
</dbReference>
<dbReference type="PANTHER" id="PTHR13620">
    <property type="entry name" value="3-5 EXONUCLEASE"/>
    <property type="match status" value="1"/>
</dbReference>
<gene>
    <name evidence="4" type="ORF">SORBI_3003G289200</name>
</gene>
<accession>C5XJ64</accession>
<dbReference type="GO" id="GO:0005634">
    <property type="term" value="C:nucleus"/>
    <property type="evidence" value="ECO:0000318"/>
    <property type="project" value="GO_Central"/>
</dbReference>
<dbReference type="GO" id="GO:0006139">
    <property type="term" value="P:nucleobase-containing compound metabolic process"/>
    <property type="evidence" value="ECO:0007669"/>
    <property type="project" value="InterPro"/>
</dbReference>
<protein>
    <recommendedName>
        <fullName evidence="3">3'-5' exonuclease domain-containing protein</fullName>
    </recommendedName>
</protein>
<evidence type="ECO:0000256" key="2">
    <source>
        <dbReference type="ARBA" id="ARBA00022801"/>
    </source>
</evidence>
<reference evidence="5" key="2">
    <citation type="journal article" date="2018" name="Plant J.">
        <title>The Sorghum bicolor reference genome: improved assembly, gene annotations, a transcriptome atlas, and signatures of genome organization.</title>
        <authorList>
            <person name="McCormick R.F."/>
            <person name="Truong S.K."/>
            <person name="Sreedasyam A."/>
            <person name="Jenkins J."/>
            <person name="Shu S."/>
            <person name="Sims D."/>
            <person name="Kennedy M."/>
            <person name="Amirebrahimi M."/>
            <person name="Weers B.D."/>
            <person name="McKinley B."/>
            <person name="Mattison A."/>
            <person name="Morishige D.T."/>
            <person name="Grimwood J."/>
            <person name="Schmutz J."/>
            <person name="Mullet J.E."/>
        </authorList>
    </citation>
    <scope>NUCLEOTIDE SEQUENCE [LARGE SCALE GENOMIC DNA]</scope>
    <source>
        <strain evidence="5">cv. BTx623</strain>
    </source>
</reference>
<evidence type="ECO:0000313" key="4">
    <source>
        <dbReference type="EMBL" id="EES01443.1"/>
    </source>
</evidence>
<feature type="domain" description="3'-5' exonuclease" evidence="3">
    <location>
        <begin position="53"/>
        <end position="194"/>
    </location>
</feature>
<dbReference type="EMBL" id="CM000762">
    <property type="protein sequence ID" value="EES01443.1"/>
    <property type="molecule type" value="Genomic_DNA"/>
</dbReference>
<dbReference type="InterPro" id="IPR002562">
    <property type="entry name" value="3'-5'_exonuclease_dom"/>
</dbReference>
<dbReference type="Gramene" id="EES01443">
    <property type="protein sequence ID" value="EES01443"/>
    <property type="gene ID" value="SORBI_3003G289200"/>
</dbReference>
<dbReference type="InParanoid" id="C5XJ64"/>
<dbReference type="Gene3D" id="3.30.420.10">
    <property type="entry name" value="Ribonuclease H-like superfamily/Ribonuclease H"/>
    <property type="match status" value="1"/>
</dbReference>
<dbReference type="eggNOG" id="KOG4373">
    <property type="taxonomic scope" value="Eukaryota"/>
</dbReference>
<keyword evidence="5" id="KW-1185">Reference proteome</keyword>
<dbReference type="InterPro" id="IPR012337">
    <property type="entry name" value="RNaseH-like_sf"/>
</dbReference>
<dbReference type="GO" id="GO:0008408">
    <property type="term" value="F:3'-5' exonuclease activity"/>
    <property type="evidence" value="ECO:0000318"/>
    <property type="project" value="GO_Central"/>
</dbReference>
<dbReference type="SUPFAM" id="SSF53098">
    <property type="entry name" value="Ribonuclease H-like"/>
    <property type="match status" value="1"/>
</dbReference>
<dbReference type="Pfam" id="PF01612">
    <property type="entry name" value="DNA_pol_A_exo1"/>
    <property type="match status" value="1"/>
</dbReference>
<sequence length="203" mass="22251">MATEIQGYYDDGTVVVSFDADHIDTTVTNFGSVVEWWLGETYRLHGRGGHIAGLDVEWRPARVPGPVVPPVAVLQICVDHRCLVFQILRADYVPDALSRFLADHRFTFVGVGIGDDVAKLGAGYGLWVASAVDLRELAADTLGRPVLRRAGLPALVWVVMGLQMQKPHHVRDAPALSDDQVKYACADAFASFEVGLRLYDGDY</sequence>
<keyword evidence="2" id="KW-0378">Hydrolase</keyword>
<proteinExistence type="predicted"/>
<name>C5XJ64_SORBI</name>
<dbReference type="GO" id="GO:0003676">
    <property type="term" value="F:nucleic acid binding"/>
    <property type="evidence" value="ECO:0007669"/>
    <property type="project" value="InterPro"/>
</dbReference>
<dbReference type="PANTHER" id="PTHR13620:SF43">
    <property type="entry name" value="WERNER SYNDROME ATP-DEPENDENT HELICASE"/>
    <property type="match status" value="1"/>
</dbReference>
<evidence type="ECO:0000259" key="3">
    <source>
        <dbReference type="Pfam" id="PF01612"/>
    </source>
</evidence>
<dbReference type="CDD" id="cd06141">
    <property type="entry name" value="WRN_exo"/>
    <property type="match status" value="1"/>
</dbReference>
<dbReference type="Proteomes" id="UP000000768">
    <property type="component" value="Chromosome 3"/>
</dbReference>
<dbReference type="STRING" id="4558.C5XJ64"/>
<dbReference type="OMA" id="ICVDHRC"/>
<dbReference type="AlphaFoldDB" id="C5XJ64"/>
<keyword evidence="1" id="KW-0540">Nuclease</keyword>
<dbReference type="HOGENOM" id="CLU_049674_3_2_1"/>
<dbReference type="FunFam" id="3.30.420.10:FF:000054">
    <property type="entry name" value="Werner Syndrome-like exonuclease"/>
    <property type="match status" value="1"/>
</dbReference>
<dbReference type="InterPro" id="IPR036397">
    <property type="entry name" value="RNaseH_sf"/>
</dbReference>
<dbReference type="GO" id="GO:0005737">
    <property type="term" value="C:cytoplasm"/>
    <property type="evidence" value="ECO:0000318"/>
    <property type="project" value="GO_Central"/>
</dbReference>